<name>A0AB34FRN9_9HYPO</name>
<dbReference type="AlphaFoldDB" id="A0AB34FRN9"/>
<evidence type="ECO:0000313" key="2">
    <source>
        <dbReference type="Proteomes" id="UP001163105"/>
    </source>
</evidence>
<reference evidence="1" key="1">
    <citation type="submission" date="2023-01" db="EMBL/GenBank/DDBJ databases">
        <title>The growth and conidiation of Purpureocillium lavendulum are regulated by nitrogen source and histone H3K14 acetylation.</title>
        <authorList>
            <person name="Tang P."/>
            <person name="Han J."/>
            <person name="Zhang C."/>
            <person name="Tang P."/>
            <person name="Qi F."/>
            <person name="Zhang K."/>
            <person name="Liang L."/>
        </authorList>
    </citation>
    <scope>NUCLEOTIDE SEQUENCE</scope>
    <source>
        <strain evidence="1">YMF1.00683</strain>
    </source>
</reference>
<organism evidence="1 2">
    <name type="scientific">Purpureocillium lavendulum</name>
    <dbReference type="NCBI Taxonomy" id="1247861"/>
    <lineage>
        <taxon>Eukaryota</taxon>
        <taxon>Fungi</taxon>
        <taxon>Dikarya</taxon>
        <taxon>Ascomycota</taxon>
        <taxon>Pezizomycotina</taxon>
        <taxon>Sordariomycetes</taxon>
        <taxon>Hypocreomycetidae</taxon>
        <taxon>Hypocreales</taxon>
        <taxon>Ophiocordycipitaceae</taxon>
        <taxon>Purpureocillium</taxon>
    </lineage>
</organism>
<gene>
    <name evidence="1" type="ORF">O9K51_05032</name>
</gene>
<dbReference type="Proteomes" id="UP001163105">
    <property type="component" value="Unassembled WGS sequence"/>
</dbReference>
<evidence type="ECO:0000313" key="1">
    <source>
        <dbReference type="EMBL" id="KAJ6441481.1"/>
    </source>
</evidence>
<sequence>MRGKVRDRLDGWFGWIDHRERNITAEEHVAQEQRDSISNEQRECHGRLGCLSSIFAYSGYRLSTWPQSRCQNL</sequence>
<dbReference type="EMBL" id="JAQHRD010000004">
    <property type="protein sequence ID" value="KAJ6441481.1"/>
    <property type="molecule type" value="Genomic_DNA"/>
</dbReference>
<keyword evidence="2" id="KW-1185">Reference proteome</keyword>
<accession>A0AB34FRN9</accession>
<proteinExistence type="predicted"/>
<protein>
    <submittedName>
        <fullName evidence="1">Uncharacterized protein</fullName>
    </submittedName>
</protein>
<comment type="caution">
    <text evidence="1">The sequence shown here is derived from an EMBL/GenBank/DDBJ whole genome shotgun (WGS) entry which is preliminary data.</text>
</comment>